<dbReference type="GO" id="GO:0032259">
    <property type="term" value="P:methylation"/>
    <property type="evidence" value="ECO:0007669"/>
    <property type="project" value="UniProtKB-KW"/>
</dbReference>
<dbReference type="InterPro" id="IPR029063">
    <property type="entry name" value="SAM-dependent_MTases_sf"/>
</dbReference>
<keyword evidence="1" id="KW-0489">Methyltransferase</keyword>
<keyword evidence="2" id="KW-1185">Reference proteome</keyword>
<dbReference type="SUPFAM" id="SSF53335">
    <property type="entry name" value="S-adenosyl-L-methionine-dependent methyltransferases"/>
    <property type="match status" value="1"/>
</dbReference>
<dbReference type="AlphaFoldDB" id="A0A8H6RBT3"/>
<dbReference type="Pfam" id="PF13489">
    <property type="entry name" value="Methyltransf_23"/>
    <property type="match status" value="1"/>
</dbReference>
<protein>
    <submittedName>
        <fullName evidence="1">N-methyltransferase tcpN</fullName>
    </submittedName>
</protein>
<dbReference type="EMBL" id="JABCIY010000213">
    <property type="protein sequence ID" value="KAF7188208.1"/>
    <property type="molecule type" value="Genomic_DNA"/>
</dbReference>
<name>A0A8H6RBT3_9PEZI</name>
<reference evidence="1" key="1">
    <citation type="submission" date="2020-04" db="EMBL/GenBank/DDBJ databases">
        <title>Draft genome resource of the tomato pathogen Pseudocercospora fuligena.</title>
        <authorList>
            <person name="Zaccaron A."/>
        </authorList>
    </citation>
    <scope>NUCLEOTIDE SEQUENCE</scope>
    <source>
        <strain evidence="1">PF001</strain>
    </source>
</reference>
<sequence>MEDKKSVEQYPFNRNALASTRLDLQHQLWATSTGFLLHSKIPISDNALIADIGCGTGIWSLSLASQLQQSSRNARIEAFDISLAQTLPKQWSPTNVTFQQLNIFDPLPAHLIGRYDIVHIRLFMLVVEKGDPTPLLRQLLKLLKPGGYLQWQEYDPSTDRLMLADPSTSAPKLEALRDMFRGAAVNAPDMNWVVNMHTKLEREGGELLANERVWTAKEMLGLKQEITFLACREWAANMKSRGQHEIAAKTDALCAEVEEECYKLGRGSVIDSEMVTWVVKKK</sequence>
<dbReference type="Proteomes" id="UP000660729">
    <property type="component" value="Unassembled WGS sequence"/>
</dbReference>
<accession>A0A8H6RBT3</accession>
<evidence type="ECO:0000313" key="1">
    <source>
        <dbReference type="EMBL" id="KAF7188208.1"/>
    </source>
</evidence>
<keyword evidence="1" id="KW-0808">Transferase</keyword>
<dbReference type="Gene3D" id="3.40.50.150">
    <property type="entry name" value="Vaccinia Virus protein VP39"/>
    <property type="match status" value="1"/>
</dbReference>
<comment type="caution">
    <text evidence="1">The sequence shown here is derived from an EMBL/GenBank/DDBJ whole genome shotgun (WGS) entry which is preliminary data.</text>
</comment>
<gene>
    <name evidence="1" type="ORF">HII31_10493</name>
</gene>
<dbReference type="GO" id="GO:0008168">
    <property type="term" value="F:methyltransferase activity"/>
    <property type="evidence" value="ECO:0007669"/>
    <property type="project" value="UniProtKB-KW"/>
</dbReference>
<proteinExistence type="predicted"/>
<dbReference type="PANTHER" id="PTHR43591">
    <property type="entry name" value="METHYLTRANSFERASE"/>
    <property type="match status" value="1"/>
</dbReference>
<evidence type="ECO:0000313" key="2">
    <source>
        <dbReference type="Proteomes" id="UP000660729"/>
    </source>
</evidence>
<dbReference type="PANTHER" id="PTHR43591:SF96">
    <property type="entry name" value="PUTATIVE-RELATED"/>
    <property type="match status" value="1"/>
</dbReference>
<dbReference type="CDD" id="cd02440">
    <property type="entry name" value="AdoMet_MTases"/>
    <property type="match status" value="1"/>
</dbReference>
<dbReference type="OrthoDB" id="417697at2759"/>
<organism evidence="1 2">
    <name type="scientific">Pseudocercospora fuligena</name>
    <dbReference type="NCBI Taxonomy" id="685502"/>
    <lineage>
        <taxon>Eukaryota</taxon>
        <taxon>Fungi</taxon>
        <taxon>Dikarya</taxon>
        <taxon>Ascomycota</taxon>
        <taxon>Pezizomycotina</taxon>
        <taxon>Dothideomycetes</taxon>
        <taxon>Dothideomycetidae</taxon>
        <taxon>Mycosphaerellales</taxon>
        <taxon>Mycosphaerellaceae</taxon>
        <taxon>Pseudocercospora</taxon>
    </lineage>
</organism>